<evidence type="ECO:0000313" key="2">
    <source>
        <dbReference type="Proteomes" id="UP000054558"/>
    </source>
</evidence>
<dbReference type="PANTHER" id="PTHR31656">
    <property type="entry name" value="ROOT CAP DOMAIN-CONTAINING PROTEIN"/>
    <property type="match status" value="1"/>
</dbReference>
<sequence length="892" mass="92198">MAPFILSTSCNVYAVLGVCLVFFSLMSNSQSLSRAANVQTCAANQCPSGVCSGEGACCNDGENPTLCGGECCYLGRDGDNKCFGDAAEGVCCSIAYNANPTNCGGQCCYRSCIGNATVGTCCPEGYSLCGGDCCGPQPGGETSCNGDAVTGQCLSTTIKGGLLCGGNECFRDSGGPVPYTVCIGDALAGVCCYDSDATEVCGDGRCCGYPYDEETSTACAADVAQTNQPSACCGGGEVNCNGYCCDTADGYTCDTVLGNCCGSEEVSCGLGQCCDESSLCLETKPGDASSGTCCYSPPGNGAPPVICGGNCCYPGFGDTCYGDATTGVCCPQGAVPLGGMCCNDGATLCGSGCCNVQTGYEVCHEASGVCCFKDDVPCGNDCCSPGYSTCQGDPSSPSAKCCQEGSVLCGGSCCDETRYQQCIGNATLGACCYKPATTEDTPYTLCGGQCCHTGQYDNRGGPTSVCFGDEVEGVCCDESINPEVCGGRCCNGGHCIGNATVGNCCRYDLTICGGECCDLNGNGYYCLQAGTPKETCCYGDQSTVCGSQCCDAAQGFNCLVDGATELCCYGDGATICGGLCCTGACMGDAQDGTCCYGASNQFCLSGSGHGDPHYRLEGFPDGKVLEWDFHGRNNKCYCMVSDTRLALTVHMFSLAPDARILERPEDDGLNLFEGTWMDGLGILYIDDRGEQKSIAIVLNTDLDRAGEAPFEVTFEGDDVTAAVNGPDNQWTSPDGTSRIRRSADRANALSVSVAGLLEMEVVSDVEKELIADPPVHFLNFDIKAIANTANVHGFLGQMFAPGAVDERLAMGTLEGLRHREYVEGTDDDYLTSGLTSADCGFSRFGEVPENLVVDPLVASSRRLFSTADYELPVTKSAVCRLVGKGRNAFMCA</sequence>
<dbReference type="OrthoDB" id="2012063at2759"/>
<organism evidence="1 2">
    <name type="scientific">Klebsormidium nitens</name>
    <name type="common">Green alga</name>
    <name type="synonym">Ulothrix nitens</name>
    <dbReference type="NCBI Taxonomy" id="105231"/>
    <lineage>
        <taxon>Eukaryota</taxon>
        <taxon>Viridiplantae</taxon>
        <taxon>Streptophyta</taxon>
        <taxon>Klebsormidiophyceae</taxon>
        <taxon>Klebsormidiales</taxon>
        <taxon>Klebsormidiaceae</taxon>
        <taxon>Klebsormidium</taxon>
    </lineage>
</organism>
<dbReference type="Proteomes" id="UP000054558">
    <property type="component" value="Unassembled WGS sequence"/>
</dbReference>
<gene>
    <name evidence="1" type="ORF">KFL_001820080</name>
</gene>
<protein>
    <submittedName>
        <fullName evidence="1">Uncharacterized protein</fullName>
    </submittedName>
</protein>
<reference evidence="1 2" key="1">
    <citation type="journal article" date="2014" name="Nat. Commun.">
        <title>Klebsormidium flaccidum genome reveals primary factors for plant terrestrial adaptation.</title>
        <authorList>
            <person name="Hori K."/>
            <person name="Maruyama F."/>
            <person name="Fujisawa T."/>
            <person name="Togashi T."/>
            <person name="Yamamoto N."/>
            <person name="Seo M."/>
            <person name="Sato S."/>
            <person name="Yamada T."/>
            <person name="Mori H."/>
            <person name="Tajima N."/>
            <person name="Moriyama T."/>
            <person name="Ikeuchi M."/>
            <person name="Watanabe M."/>
            <person name="Wada H."/>
            <person name="Kobayashi K."/>
            <person name="Saito M."/>
            <person name="Masuda T."/>
            <person name="Sasaki-Sekimoto Y."/>
            <person name="Mashiguchi K."/>
            <person name="Awai K."/>
            <person name="Shimojima M."/>
            <person name="Masuda S."/>
            <person name="Iwai M."/>
            <person name="Nobusawa T."/>
            <person name="Narise T."/>
            <person name="Kondo S."/>
            <person name="Saito H."/>
            <person name="Sato R."/>
            <person name="Murakawa M."/>
            <person name="Ihara Y."/>
            <person name="Oshima-Yamada Y."/>
            <person name="Ohtaka K."/>
            <person name="Satoh M."/>
            <person name="Sonobe K."/>
            <person name="Ishii M."/>
            <person name="Ohtani R."/>
            <person name="Kanamori-Sato M."/>
            <person name="Honoki R."/>
            <person name="Miyazaki D."/>
            <person name="Mochizuki H."/>
            <person name="Umetsu J."/>
            <person name="Higashi K."/>
            <person name="Shibata D."/>
            <person name="Kamiya Y."/>
            <person name="Sato N."/>
            <person name="Nakamura Y."/>
            <person name="Tabata S."/>
            <person name="Ida S."/>
            <person name="Kurokawa K."/>
            <person name="Ohta H."/>
        </authorList>
    </citation>
    <scope>NUCLEOTIDE SEQUENCE [LARGE SCALE GENOMIC DNA]</scope>
    <source>
        <strain evidence="1 2">NIES-2285</strain>
    </source>
</reference>
<dbReference type="EMBL" id="DF237131">
    <property type="protein sequence ID" value="GAQ84255.1"/>
    <property type="molecule type" value="Genomic_DNA"/>
</dbReference>
<evidence type="ECO:0000313" key="1">
    <source>
        <dbReference type="EMBL" id="GAQ84255.1"/>
    </source>
</evidence>
<dbReference type="AlphaFoldDB" id="A0A1Y1I017"/>
<keyword evidence="2" id="KW-1185">Reference proteome</keyword>
<name>A0A1Y1I017_KLENI</name>
<accession>A0A1Y1I017</accession>
<dbReference type="OMA" id="ECKCASD"/>
<proteinExistence type="predicted"/>